<evidence type="ECO:0000313" key="2">
    <source>
        <dbReference type="EMBL" id="MFC3615621.1"/>
    </source>
</evidence>
<dbReference type="Proteomes" id="UP001595629">
    <property type="component" value="Unassembled WGS sequence"/>
</dbReference>
<gene>
    <name evidence="2" type="ORF">ACFORG_17830</name>
</gene>
<evidence type="ECO:0000256" key="1">
    <source>
        <dbReference type="SAM" id="MobiDB-lite"/>
    </source>
</evidence>
<keyword evidence="3" id="KW-1185">Reference proteome</keyword>
<dbReference type="EMBL" id="JBHRXI010000017">
    <property type="protein sequence ID" value="MFC3615621.1"/>
    <property type="molecule type" value="Genomic_DNA"/>
</dbReference>
<proteinExistence type="predicted"/>
<organism evidence="2 3">
    <name type="scientific">Lutimaribacter marinistellae</name>
    <dbReference type="NCBI Taxonomy" id="1820329"/>
    <lineage>
        <taxon>Bacteria</taxon>
        <taxon>Pseudomonadati</taxon>
        <taxon>Pseudomonadota</taxon>
        <taxon>Alphaproteobacteria</taxon>
        <taxon>Rhodobacterales</taxon>
        <taxon>Roseobacteraceae</taxon>
        <taxon>Lutimaribacter</taxon>
    </lineage>
</organism>
<comment type="caution">
    <text evidence="2">The sequence shown here is derived from an EMBL/GenBank/DDBJ whole genome shotgun (WGS) entry which is preliminary data.</text>
</comment>
<reference evidence="3" key="1">
    <citation type="journal article" date="2019" name="Int. J. Syst. Evol. Microbiol.">
        <title>The Global Catalogue of Microorganisms (GCM) 10K type strain sequencing project: providing services to taxonomists for standard genome sequencing and annotation.</title>
        <authorList>
            <consortium name="The Broad Institute Genomics Platform"/>
            <consortium name="The Broad Institute Genome Sequencing Center for Infectious Disease"/>
            <person name="Wu L."/>
            <person name="Ma J."/>
        </authorList>
    </citation>
    <scope>NUCLEOTIDE SEQUENCE [LARGE SCALE GENOMIC DNA]</scope>
    <source>
        <strain evidence="3">KCTC 42911</strain>
    </source>
</reference>
<feature type="region of interest" description="Disordered" evidence="1">
    <location>
        <begin position="61"/>
        <end position="104"/>
    </location>
</feature>
<feature type="compositionally biased region" description="Polar residues" evidence="1">
    <location>
        <begin position="77"/>
        <end position="91"/>
    </location>
</feature>
<evidence type="ECO:0000313" key="3">
    <source>
        <dbReference type="Proteomes" id="UP001595629"/>
    </source>
</evidence>
<sequence length="139" mass="14990">MFLGFLGLVAVQIGRAGVDSAEYAQQNLKIAREQLEISRQRMRADGYSDVASFADQADAAADDAGQSFADLRDTTPDEQNARPSRLLTNGTEPEVEGPKPGQSLTYNGQEIAVVESGFVYRGTVFGTLEKAKRSVDLST</sequence>
<accession>A0ABV7TK26</accession>
<protein>
    <submittedName>
        <fullName evidence="2">Uncharacterized protein</fullName>
    </submittedName>
</protein>
<name>A0ABV7TK26_9RHOB</name>
<dbReference type="RefSeq" id="WP_386736888.1">
    <property type="nucleotide sequence ID" value="NZ_JBHRXI010000017.1"/>
</dbReference>